<dbReference type="EMBL" id="UINC01000870">
    <property type="protein sequence ID" value="SUZ62435.1"/>
    <property type="molecule type" value="Genomic_DNA"/>
</dbReference>
<reference evidence="1" key="1">
    <citation type="submission" date="2018-05" db="EMBL/GenBank/DDBJ databases">
        <authorList>
            <person name="Lanie J.A."/>
            <person name="Ng W.-L."/>
            <person name="Kazmierczak K.M."/>
            <person name="Andrzejewski T.M."/>
            <person name="Davidsen T.M."/>
            <person name="Wayne K.J."/>
            <person name="Tettelin H."/>
            <person name="Glass J.I."/>
            <person name="Rusch D."/>
            <person name="Podicherti R."/>
            <person name="Tsui H.-C.T."/>
            <person name="Winkler M.E."/>
        </authorList>
    </citation>
    <scope>NUCLEOTIDE SEQUENCE</scope>
</reference>
<evidence type="ECO:0000313" key="1">
    <source>
        <dbReference type="EMBL" id="SUZ62435.1"/>
    </source>
</evidence>
<gene>
    <name evidence="1" type="ORF">METZ01_LOCUS15289</name>
</gene>
<accession>A0A381P662</accession>
<organism evidence="1">
    <name type="scientific">marine metagenome</name>
    <dbReference type="NCBI Taxonomy" id="408172"/>
    <lineage>
        <taxon>unclassified sequences</taxon>
        <taxon>metagenomes</taxon>
        <taxon>ecological metagenomes</taxon>
    </lineage>
</organism>
<sequence length="86" mass="9735">VLCLVLKKILNFEQLDTLADIYAVESSLFANEESRVADYVSDIAQVKINLVWRAMSKVGRNRGHNRDLKPVSWVLHKSALHSVNSN</sequence>
<feature type="non-terminal residue" evidence="1">
    <location>
        <position position="1"/>
    </location>
</feature>
<protein>
    <submittedName>
        <fullName evidence="1">Uncharacterized protein</fullName>
    </submittedName>
</protein>
<proteinExistence type="predicted"/>
<name>A0A381P662_9ZZZZ</name>
<dbReference type="AlphaFoldDB" id="A0A381P662"/>